<evidence type="ECO:0000313" key="3">
    <source>
        <dbReference type="Proteomes" id="UP000179360"/>
    </source>
</evidence>
<protein>
    <submittedName>
        <fullName evidence="2">Uncharacterized protein</fullName>
    </submittedName>
</protein>
<evidence type="ECO:0000313" key="2">
    <source>
        <dbReference type="EMBL" id="OGI45987.1"/>
    </source>
</evidence>
<keyword evidence="1" id="KW-0175">Coiled coil</keyword>
<proteinExistence type="predicted"/>
<feature type="coiled-coil region" evidence="1">
    <location>
        <begin position="18"/>
        <end position="45"/>
    </location>
</feature>
<comment type="caution">
    <text evidence="2">The sequence shown here is derived from an EMBL/GenBank/DDBJ whole genome shotgun (WGS) entry which is preliminary data.</text>
</comment>
<dbReference type="Proteomes" id="UP000179360">
    <property type="component" value="Unassembled WGS sequence"/>
</dbReference>
<dbReference type="EMBL" id="MFSY01000059">
    <property type="protein sequence ID" value="OGI45987.1"/>
    <property type="molecule type" value="Genomic_DNA"/>
</dbReference>
<organism evidence="2 3">
    <name type="scientific">Candidatus Muproteobacteria bacterium RIFCSPHIGHO2_01_FULL_65_16</name>
    <dbReference type="NCBI Taxonomy" id="1817764"/>
    <lineage>
        <taxon>Bacteria</taxon>
        <taxon>Pseudomonadati</taxon>
        <taxon>Pseudomonadota</taxon>
        <taxon>Candidatus Muproteobacteria</taxon>
    </lineage>
</organism>
<evidence type="ECO:0000256" key="1">
    <source>
        <dbReference type="SAM" id="Coils"/>
    </source>
</evidence>
<reference evidence="2 3" key="1">
    <citation type="journal article" date="2016" name="Nat. Commun.">
        <title>Thousands of microbial genomes shed light on interconnected biogeochemical processes in an aquifer system.</title>
        <authorList>
            <person name="Anantharaman K."/>
            <person name="Brown C.T."/>
            <person name="Hug L.A."/>
            <person name="Sharon I."/>
            <person name="Castelle C.J."/>
            <person name="Probst A.J."/>
            <person name="Thomas B.C."/>
            <person name="Singh A."/>
            <person name="Wilkins M.J."/>
            <person name="Karaoz U."/>
            <person name="Brodie E.L."/>
            <person name="Williams K.H."/>
            <person name="Hubbard S.S."/>
            <person name="Banfield J.F."/>
        </authorList>
    </citation>
    <scope>NUCLEOTIDE SEQUENCE [LARGE SCALE GENOMIC DNA]</scope>
</reference>
<sequence length="64" mass="7282">MGARVAISEKIFNALTSAIRLAGEVERLSNQVEKMAKEVRDIDSRLIRIETFVEIAQKQRLLPK</sequence>
<accession>A0A1F6TLH6</accession>
<name>A0A1F6TLH6_9PROT</name>
<dbReference type="AlphaFoldDB" id="A0A1F6TLH6"/>
<gene>
    <name evidence="2" type="ORF">A2637_07960</name>
</gene>